<dbReference type="InterPro" id="IPR018357">
    <property type="entry name" value="Hexapep_transf_CS"/>
</dbReference>
<keyword evidence="4" id="KW-1185">Reference proteome</keyword>
<keyword evidence="1 3" id="KW-0808">Transferase</keyword>
<dbReference type="EMBL" id="JAAXOX010000001">
    <property type="protein sequence ID" value="NKY21238.1"/>
    <property type="molecule type" value="Genomic_DNA"/>
</dbReference>
<dbReference type="SUPFAM" id="SSF51161">
    <property type="entry name" value="Trimeric LpxA-like enzymes"/>
    <property type="match status" value="1"/>
</dbReference>
<proteinExistence type="predicted"/>
<protein>
    <submittedName>
        <fullName evidence="3">Acyltransferase</fullName>
    </submittedName>
</protein>
<dbReference type="RefSeq" id="WP_168628354.1">
    <property type="nucleotide sequence ID" value="NZ_BONL01000003.1"/>
</dbReference>
<accession>A0A7X6KSJ1</accession>
<name>A0A7X6KSJ1_9CELL</name>
<comment type="caution">
    <text evidence="3">The sequence shown here is derived from an EMBL/GenBank/DDBJ whole genome shotgun (WGS) entry which is preliminary data.</text>
</comment>
<dbReference type="InterPro" id="IPR011004">
    <property type="entry name" value="Trimer_LpxA-like_sf"/>
</dbReference>
<dbReference type="InterPro" id="IPR001451">
    <property type="entry name" value="Hexapep"/>
</dbReference>
<dbReference type="PANTHER" id="PTHR23416">
    <property type="entry name" value="SIALIC ACID SYNTHASE-RELATED"/>
    <property type="match status" value="1"/>
</dbReference>
<evidence type="ECO:0000313" key="4">
    <source>
        <dbReference type="Proteomes" id="UP000581206"/>
    </source>
</evidence>
<dbReference type="AlphaFoldDB" id="A0A7X6KSJ1"/>
<dbReference type="InterPro" id="IPR051159">
    <property type="entry name" value="Hexapeptide_acetyltransf"/>
</dbReference>
<sequence length="172" mass="18578">MGSRSELLFNRVLTDIPSNRLRIAALRRMGADLGEHVYLFGGSEVLEPGNLRIAGRCHIGRFCQIDARGGIDIGLDVVIASHTLLITADHDHRDPGFPGRLGPIVIGDRAWLASRSTVVRGVTIGEGAVVAAGAVVTSDVPPWTVVGGVPARPIGERPREQHYRIDYGPERY</sequence>
<keyword evidence="2" id="KW-0677">Repeat</keyword>
<organism evidence="3 4">
    <name type="scientific">Cellulomonas denverensis</name>
    <dbReference type="NCBI Taxonomy" id="264297"/>
    <lineage>
        <taxon>Bacteria</taxon>
        <taxon>Bacillati</taxon>
        <taxon>Actinomycetota</taxon>
        <taxon>Actinomycetes</taxon>
        <taxon>Micrococcales</taxon>
        <taxon>Cellulomonadaceae</taxon>
        <taxon>Cellulomonas</taxon>
    </lineage>
</organism>
<dbReference type="Proteomes" id="UP000581206">
    <property type="component" value="Unassembled WGS sequence"/>
</dbReference>
<evidence type="ECO:0000256" key="1">
    <source>
        <dbReference type="ARBA" id="ARBA00022679"/>
    </source>
</evidence>
<keyword evidence="3" id="KW-0012">Acyltransferase</keyword>
<dbReference type="GO" id="GO:0016746">
    <property type="term" value="F:acyltransferase activity"/>
    <property type="evidence" value="ECO:0007669"/>
    <property type="project" value="UniProtKB-KW"/>
</dbReference>
<reference evidence="3 4" key="1">
    <citation type="submission" date="2020-04" db="EMBL/GenBank/DDBJ databases">
        <title>MicrobeNet Type strains.</title>
        <authorList>
            <person name="Nicholson A.C."/>
        </authorList>
    </citation>
    <scope>NUCLEOTIDE SEQUENCE [LARGE SCALE GENOMIC DNA]</scope>
    <source>
        <strain evidence="3 4">ATCC BAA-788</strain>
    </source>
</reference>
<gene>
    <name evidence="3" type="ORF">HGA03_00990</name>
</gene>
<dbReference type="Pfam" id="PF00132">
    <property type="entry name" value="Hexapep"/>
    <property type="match status" value="1"/>
</dbReference>
<evidence type="ECO:0000256" key="2">
    <source>
        <dbReference type="ARBA" id="ARBA00022737"/>
    </source>
</evidence>
<dbReference type="Gene3D" id="2.160.10.10">
    <property type="entry name" value="Hexapeptide repeat proteins"/>
    <property type="match status" value="1"/>
</dbReference>
<dbReference type="PROSITE" id="PS00101">
    <property type="entry name" value="HEXAPEP_TRANSFERASES"/>
    <property type="match status" value="1"/>
</dbReference>
<evidence type="ECO:0000313" key="3">
    <source>
        <dbReference type="EMBL" id="NKY21238.1"/>
    </source>
</evidence>